<gene>
    <name evidence="1" type="ORF">NCTC10588_03002</name>
    <name evidence="2" type="ORF">NCTC10588_04077</name>
</gene>
<organism evidence="1 3">
    <name type="scientific">Elizabethkingia anophelis</name>
    <dbReference type="NCBI Taxonomy" id="1117645"/>
    <lineage>
        <taxon>Bacteria</taxon>
        <taxon>Pseudomonadati</taxon>
        <taxon>Bacteroidota</taxon>
        <taxon>Flavobacteriia</taxon>
        <taxon>Flavobacteriales</taxon>
        <taxon>Weeksellaceae</taxon>
        <taxon>Elizabethkingia</taxon>
    </lineage>
</organism>
<dbReference type="AlphaFoldDB" id="A0A7Z7LYC1"/>
<evidence type="ECO:0000313" key="3">
    <source>
        <dbReference type="Proteomes" id="UP000254876"/>
    </source>
</evidence>
<comment type="caution">
    <text evidence="1">The sequence shown here is derived from an EMBL/GenBank/DDBJ whole genome shotgun (WGS) entry which is preliminary data.</text>
</comment>
<proteinExistence type="predicted"/>
<accession>A0A7Z7LYC1</accession>
<evidence type="ECO:0000313" key="2">
    <source>
        <dbReference type="EMBL" id="STF08861.1"/>
    </source>
</evidence>
<sequence>MYSDRRLINYKSIYYFSHTGKNININRSDSPRKNYLYGVFYKTLSS</sequence>
<reference evidence="1 3" key="1">
    <citation type="submission" date="2018-06" db="EMBL/GenBank/DDBJ databases">
        <authorList>
            <consortium name="Pathogen Informatics"/>
            <person name="Doyle S."/>
        </authorList>
    </citation>
    <scope>NUCLEOTIDE SEQUENCE [LARGE SCALE GENOMIC DNA]</scope>
    <source>
        <strain evidence="1 3">NCTC10588</strain>
    </source>
</reference>
<evidence type="ECO:0000313" key="1">
    <source>
        <dbReference type="EMBL" id="STD09404.1"/>
    </source>
</evidence>
<protein>
    <submittedName>
        <fullName evidence="1">Uncharacterized protein</fullName>
    </submittedName>
</protein>
<dbReference type="EMBL" id="UFYD01000002">
    <property type="protein sequence ID" value="STF08861.1"/>
    <property type="molecule type" value="Genomic_DNA"/>
</dbReference>
<dbReference type="Proteomes" id="UP000254876">
    <property type="component" value="Unassembled WGS sequence"/>
</dbReference>
<name>A0A7Z7LYC1_9FLAO</name>
<dbReference type="EMBL" id="UFYD01000001">
    <property type="protein sequence ID" value="STD09404.1"/>
    <property type="molecule type" value="Genomic_DNA"/>
</dbReference>